<dbReference type="Pfam" id="PF00535">
    <property type="entry name" value="Glycos_transf_2"/>
    <property type="match status" value="1"/>
</dbReference>
<gene>
    <name evidence="6" type="ORF">NC99_03260</name>
</gene>
<keyword evidence="2" id="KW-0328">Glycosyltransferase</keyword>
<dbReference type="EMBL" id="LGIA01000014">
    <property type="protein sequence ID" value="KOH46926.1"/>
    <property type="molecule type" value="Genomic_DNA"/>
</dbReference>
<dbReference type="GO" id="GO:0016757">
    <property type="term" value="F:glycosyltransferase activity"/>
    <property type="evidence" value="ECO:0007669"/>
    <property type="project" value="UniProtKB-KW"/>
</dbReference>
<keyword evidence="3 6" id="KW-0808">Transferase</keyword>
<name>A0A0L8VEN7_9BACT</name>
<evidence type="ECO:0000259" key="5">
    <source>
        <dbReference type="Pfam" id="PF00535"/>
    </source>
</evidence>
<dbReference type="PANTHER" id="PTHR43179:SF12">
    <property type="entry name" value="GALACTOFURANOSYLTRANSFERASE GLFT2"/>
    <property type="match status" value="1"/>
</dbReference>
<dbReference type="OrthoDB" id="9771846at2"/>
<keyword evidence="4" id="KW-1133">Transmembrane helix</keyword>
<keyword evidence="4" id="KW-0812">Transmembrane</keyword>
<feature type="domain" description="Glycosyltransferase 2-like" evidence="5">
    <location>
        <begin position="9"/>
        <end position="116"/>
    </location>
</feature>
<feature type="transmembrane region" description="Helical" evidence="4">
    <location>
        <begin position="261"/>
        <end position="281"/>
    </location>
</feature>
<dbReference type="Gene3D" id="3.90.550.10">
    <property type="entry name" value="Spore Coat Polysaccharide Biosynthesis Protein SpsA, Chain A"/>
    <property type="match status" value="1"/>
</dbReference>
<dbReference type="RefSeq" id="WP_053179114.1">
    <property type="nucleotide sequence ID" value="NZ_LGIA01000014.1"/>
</dbReference>
<dbReference type="Proteomes" id="UP000036958">
    <property type="component" value="Unassembled WGS sequence"/>
</dbReference>
<evidence type="ECO:0000256" key="4">
    <source>
        <dbReference type="SAM" id="Phobius"/>
    </source>
</evidence>
<dbReference type="InterPro" id="IPR001173">
    <property type="entry name" value="Glyco_trans_2-like"/>
</dbReference>
<evidence type="ECO:0000313" key="7">
    <source>
        <dbReference type="Proteomes" id="UP000036958"/>
    </source>
</evidence>
<dbReference type="InterPro" id="IPR029044">
    <property type="entry name" value="Nucleotide-diphossugar_trans"/>
</dbReference>
<dbReference type="AlphaFoldDB" id="A0A0L8VEN7"/>
<evidence type="ECO:0000256" key="2">
    <source>
        <dbReference type="ARBA" id="ARBA00022676"/>
    </source>
</evidence>
<comment type="similarity">
    <text evidence="1">Belongs to the glycosyltransferase 2 family.</text>
</comment>
<evidence type="ECO:0000256" key="3">
    <source>
        <dbReference type="ARBA" id="ARBA00022679"/>
    </source>
</evidence>
<accession>A0A0L8VEN7</accession>
<comment type="caution">
    <text evidence="6">The sequence shown here is derived from an EMBL/GenBank/DDBJ whole genome shotgun (WGS) entry which is preliminary data.</text>
</comment>
<proteinExistence type="inferred from homology"/>
<dbReference type="PATRIC" id="fig|1409788.3.peg.336"/>
<evidence type="ECO:0000313" key="6">
    <source>
        <dbReference type="EMBL" id="KOH46926.1"/>
    </source>
</evidence>
<sequence>MNVDFKIAVLLTCHNRREKTLLCLKALFQARLKPNYKADVFLVDDGSTDRTGEAVKENFPKIHVIQGDGSLFWNQGMRLAWDTASRNGNYDFYLWLNDDTILDESALEELLNCYQKAFHKDQRPSIIVGACESDAQNNDFTYGGRNEEGAVLPNGDLQICKYMNGNAVLVPQAVFEKLGNLSPEYTHGMGDFDYGLRAQNDGFVCYTTRKYIAVCPRNEGVGAWCNSQTPISKRWELLYSPKGLNLKEYNIFRRKFWGWRWIIYAIKAYLKILFPLFYSSLKVSKK</sequence>
<evidence type="ECO:0000256" key="1">
    <source>
        <dbReference type="ARBA" id="ARBA00006739"/>
    </source>
</evidence>
<dbReference type="STRING" id="1409788.NC99_03260"/>
<dbReference type="PANTHER" id="PTHR43179">
    <property type="entry name" value="RHAMNOSYLTRANSFERASE WBBL"/>
    <property type="match status" value="1"/>
</dbReference>
<organism evidence="6 7">
    <name type="scientific">Sunxiuqinia dokdonensis</name>
    <dbReference type="NCBI Taxonomy" id="1409788"/>
    <lineage>
        <taxon>Bacteria</taxon>
        <taxon>Pseudomonadati</taxon>
        <taxon>Bacteroidota</taxon>
        <taxon>Bacteroidia</taxon>
        <taxon>Marinilabiliales</taxon>
        <taxon>Prolixibacteraceae</taxon>
        <taxon>Sunxiuqinia</taxon>
    </lineage>
</organism>
<dbReference type="SUPFAM" id="SSF53448">
    <property type="entry name" value="Nucleotide-diphospho-sugar transferases"/>
    <property type="match status" value="1"/>
</dbReference>
<reference evidence="7" key="1">
    <citation type="submission" date="2015-07" db="EMBL/GenBank/DDBJ databases">
        <title>Genome sequencing of Sunxiuqinia dokdonensis strain SK.</title>
        <authorList>
            <person name="Ahn S."/>
            <person name="Kim B.-C."/>
        </authorList>
    </citation>
    <scope>NUCLEOTIDE SEQUENCE [LARGE SCALE GENOMIC DNA]</scope>
    <source>
        <strain evidence="7">SK</strain>
    </source>
</reference>
<protein>
    <submittedName>
        <fullName evidence="6">Glycosyl transferase family 2</fullName>
    </submittedName>
</protein>
<keyword evidence="7" id="KW-1185">Reference proteome</keyword>
<keyword evidence="4" id="KW-0472">Membrane</keyword>